<dbReference type="PANTHER" id="PTHR21240">
    <property type="entry name" value="2-AMINO-3-CARBOXYLMUCONATE-6-SEMIALDEHYDE DECARBOXYLASE"/>
    <property type="match status" value="1"/>
</dbReference>
<dbReference type="Pfam" id="PF04909">
    <property type="entry name" value="Amidohydro_2"/>
    <property type="match status" value="1"/>
</dbReference>
<evidence type="ECO:0000313" key="4">
    <source>
        <dbReference type="Proteomes" id="UP000605427"/>
    </source>
</evidence>
<name>A0ABQ1ZJP2_9BACL</name>
<dbReference type="InterPro" id="IPR032465">
    <property type="entry name" value="ACMSD"/>
</dbReference>
<evidence type="ECO:0000313" key="3">
    <source>
        <dbReference type="EMBL" id="GGH68856.1"/>
    </source>
</evidence>
<evidence type="ECO:0000256" key="1">
    <source>
        <dbReference type="ARBA" id="ARBA00023239"/>
    </source>
</evidence>
<comment type="caution">
    <text evidence="3">The sequence shown here is derived from an EMBL/GenBank/DDBJ whole genome shotgun (WGS) entry which is preliminary data.</text>
</comment>
<gene>
    <name evidence="3" type="ORF">GCM10007362_03310</name>
</gene>
<dbReference type="EMBL" id="BMDD01000001">
    <property type="protein sequence ID" value="GGH68856.1"/>
    <property type="molecule type" value="Genomic_DNA"/>
</dbReference>
<dbReference type="RefSeq" id="WP_172238144.1">
    <property type="nucleotide sequence ID" value="NZ_BMDD01000001.1"/>
</dbReference>
<dbReference type="Gene3D" id="3.20.20.140">
    <property type="entry name" value="Metal-dependent hydrolases"/>
    <property type="match status" value="1"/>
</dbReference>
<evidence type="ECO:0000259" key="2">
    <source>
        <dbReference type="Pfam" id="PF04909"/>
    </source>
</evidence>
<reference evidence="4" key="1">
    <citation type="journal article" date="2019" name="Int. J. Syst. Evol. Microbiol.">
        <title>The Global Catalogue of Microorganisms (GCM) 10K type strain sequencing project: providing services to taxonomists for standard genome sequencing and annotation.</title>
        <authorList>
            <consortium name="The Broad Institute Genomics Platform"/>
            <consortium name="The Broad Institute Genome Sequencing Center for Infectious Disease"/>
            <person name="Wu L."/>
            <person name="Ma J."/>
        </authorList>
    </citation>
    <scope>NUCLEOTIDE SEQUENCE [LARGE SCALE GENOMIC DNA]</scope>
    <source>
        <strain evidence="4">CCM 8702</strain>
    </source>
</reference>
<protein>
    <recommendedName>
        <fullName evidence="2">Amidohydrolase-related domain-containing protein</fullName>
    </recommendedName>
</protein>
<dbReference type="SUPFAM" id="SSF51556">
    <property type="entry name" value="Metallo-dependent hydrolases"/>
    <property type="match status" value="1"/>
</dbReference>
<dbReference type="PANTHER" id="PTHR21240:SF28">
    <property type="entry name" value="ISO-OROTATE DECARBOXYLASE (EUROFUNG)"/>
    <property type="match status" value="1"/>
</dbReference>
<keyword evidence="4" id="KW-1185">Reference proteome</keyword>
<proteinExistence type="predicted"/>
<dbReference type="InterPro" id="IPR006680">
    <property type="entry name" value="Amidohydro-rel"/>
</dbReference>
<keyword evidence="1" id="KW-0456">Lyase</keyword>
<feature type="domain" description="Amidohydrolase-related" evidence="2">
    <location>
        <begin position="86"/>
        <end position="283"/>
    </location>
</feature>
<dbReference type="InterPro" id="IPR032466">
    <property type="entry name" value="Metal_Hydrolase"/>
</dbReference>
<organism evidence="3 4">
    <name type="scientific">Saccharibacillus endophyticus</name>
    <dbReference type="NCBI Taxonomy" id="2060666"/>
    <lineage>
        <taxon>Bacteria</taxon>
        <taxon>Bacillati</taxon>
        <taxon>Bacillota</taxon>
        <taxon>Bacilli</taxon>
        <taxon>Bacillales</taxon>
        <taxon>Paenibacillaceae</taxon>
        <taxon>Saccharibacillus</taxon>
    </lineage>
</organism>
<sequence>MKIIDAHIHYSEIESFHQTADEVALLSYTPEGLADEFRRAGVIAAVGMGVTETVPGGFPDNAAANPMGLDLGGGTLDTLPKTVFECAGINPHTLHEPGQLEAVEKALQHPKTVGIKLYAGYYHFAVNDPIYDPVYALASKYKLPIVIHGGLTYSDRGLLKYSHPLSMEEALLAHRDITFMICHLGDPWVMDTAAMLEKNPNLYADLSGWIVGDDNKITRLLTEQTYVDHFKRAIVFAERYDRLVFGTDWPLIPIDSYIRFVKHLIPEKYWHHVFYQNALDVFPKLKDAIKELEAE</sequence>
<dbReference type="CDD" id="cd01292">
    <property type="entry name" value="metallo-dependent_hydrolases"/>
    <property type="match status" value="1"/>
</dbReference>
<dbReference type="Proteomes" id="UP000605427">
    <property type="component" value="Unassembled WGS sequence"/>
</dbReference>
<accession>A0ABQ1ZJP2</accession>